<name>A0A853IE08_9GAMM</name>
<accession>A0A853IE08</accession>
<evidence type="ECO:0000259" key="2">
    <source>
        <dbReference type="Pfam" id="PF04183"/>
    </source>
</evidence>
<dbReference type="Gene3D" id="6.10.250.3370">
    <property type="match status" value="1"/>
</dbReference>
<proteinExistence type="predicted"/>
<dbReference type="Pfam" id="PF06276">
    <property type="entry name" value="FhuF"/>
    <property type="match status" value="1"/>
</dbReference>
<dbReference type="GO" id="GO:0019290">
    <property type="term" value="P:siderophore biosynthetic process"/>
    <property type="evidence" value="ECO:0007669"/>
    <property type="project" value="InterPro"/>
</dbReference>
<dbReference type="InterPro" id="IPR037455">
    <property type="entry name" value="LucA/IucC-like"/>
</dbReference>
<protein>
    <submittedName>
        <fullName evidence="4">IucA/IucC family siderophore biosynthesis protein</fullName>
    </submittedName>
</protein>
<dbReference type="InterPro" id="IPR022770">
    <property type="entry name" value="IucA/IucC-like_C"/>
</dbReference>
<dbReference type="RefSeq" id="WP_180567715.1">
    <property type="nucleotide sequence ID" value="NZ_JACCKB010000006.1"/>
</dbReference>
<dbReference type="Pfam" id="PF04183">
    <property type="entry name" value="IucA_IucC"/>
    <property type="match status" value="1"/>
</dbReference>
<evidence type="ECO:0000313" key="5">
    <source>
        <dbReference type="Proteomes" id="UP000569732"/>
    </source>
</evidence>
<keyword evidence="5" id="KW-1185">Reference proteome</keyword>
<sequence length="641" mass="73194">MNQQALHSYWIIANQTMVAKLISELAYEQAFQIKLAHTEADQLITNSSDVRPSFQHLTLQLASGVIYHFEGWQNIWGQYVIRPSSLFRQEIVVQQESENYQPALENLDKEITHSPAISAAAFMLDAKAELGLVDESLAEHYEDMYATLVADCQLLAMKKDLRADDFIKWDINQQQCLFNGHPKFVFNKGRRGWGSQDLALYAPESRQTFQLCWIAVKQENTTFAVADQWSWQKLIDSAVPAEEQVEMQKLVQHYGGHPDDYLLLPVHPWQWQNKLSTLFAELIANGEIIYLGEWGDLFLPQLSLRTLSNMSRPEGLDIKLPVTIMNTSCYRGIPRRYILAGPEASSWLNKVFKQDLFLQSMGAEILHEPASAFVGHPVYNHLNQAPYRYHELLGVIWRESINEKLKSNETAILMAALMECDEQGQSVIGAYIQASGLSPTDWLAKLFRVVVLPFYHLLCKYGVSLIAHGQNVTIILEDNQPKRILLKDFQGDMRLVDRELPESADLPASVKEVTVKLPEELIIHDLQTGHFVTVLRFISPLTTALGVAEPVFYRLLGKEIRVYMAQYPELNERFQRLDLFKPKILRIGLNLAKFRHQTDSSQSRMLPDMDQLLDNPLYIAEEEIAVTEMTVNSDQESTDAS</sequence>
<dbReference type="EMBL" id="JACCKB010000006">
    <property type="protein sequence ID" value="NYZ65686.1"/>
    <property type="molecule type" value="Genomic_DNA"/>
</dbReference>
<reference evidence="4 5" key="1">
    <citation type="submission" date="2020-07" db="EMBL/GenBank/DDBJ databases">
        <title>Endozoicomonas sp. nov., isolated from sediment.</title>
        <authorList>
            <person name="Gu T."/>
        </authorList>
    </citation>
    <scope>NUCLEOTIDE SEQUENCE [LARGE SCALE GENOMIC DNA]</scope>
    <source>
        <strain evidence="4 5">SM1973</strain>
    </source>
</reference>
<dbReference type="PANTHER" id="PTHR34384">
    <property type="entry name" value="L-2,3-DIAMINOPROPANOATE--CITRATE LIGASE"/>
    <property type="match status" value="1"/>
</dbReference>
<dbReference type="Proteomes" id="UP000569732">
    <property type="component" value="Unassembled WGS sequence"/>
</dbReference>
<dbReference type="PANTHER" id="PTHR34384:SF6">
    <property type="entry name" value="STAPHYLOFERRIN B SYNTHASE"/>
    <property type="match status" value="1"/>
</dbReference>
<feature type="domain" description="Aerobactin siderophore biosynthesis IucA/IucC-like C-terminal" evidence="3">
    <location>
        <begin position="441"/>
        <end position="590"/>
    </location>
</feature>
<evidence type="ECO:0000313" key="4">
    <source>
        <dbReference type="EMBL" id="NYZ65686.1"/>
    </source>
</evidence>
<feature type="domain" description="Aerobactin siderophore biosynthesis IucA/IucC N-terminal" evidence="2">
    <location>
        <begin position="174"/>
        <end position="418"/>
    </location>
</feature>
<evidence type="ECO:0000259" key="3">
    <source>
        <dbReference type="Pfam" id="PF06276"/>
    </source>
</evidence>
<dbReference type="AlphaFoldDB" id="A0A853IE08"/>
<dbReference type="InterPro" id="IPR007310">
    <property type="entry name" value="Aerobactin_biosyn_IucA/IucC_N"/>
</dbReference>
<organism evidence="4 5">
    <name type="scientific">Spartinivicinus marinus</name>
    <dbReference type="NCBI Taxonomy" id="2994442"/>
    <lineage>
        <taxon>Bacteria</taxon>
        <taxon>Pseudomonadati</taxon>
        <taxon>Pseudomonadota</taxon>
        <taxon>Gammaproteobacteria</taxon>
        <taxon>Oceanospirillales</taxon>
        <taxon>Zooshikellaceae</taxon>
        <taxon>Spartinivicinus</taxon>
    </lineage>
</organism>
<gene>
    <name evidence="4" type="ORF">H0A36_06650</name>
</gene>
<dbReference type="Gene3D" id="3.30.310.280">
    <property type="match status" value="1"/>
</dbReference>
<evidence type="ECO:0000256" key="1">
    <source>
        <dbReference type="ARBA" id="ARBA00004924"/>
    </source>
</evidence>
<dbReference type="GO" id="GO:0016881">
    <property type="term" value="F:acid-amino acid ligase activity"/>
    <property type="evidence" value="ECO:0007669"/>
    <property type="project" value="UniProtKB-ARBA"/>
</dbReference>
<dbReference type="Gene3D" id="1.10.510.40">
    <property type="match status" value="1"/>
</dbReference>
<comment type="caution">
    <text evidence="4">The sequence shown here is derived from an EMBL/GenBank/DDBJ whole genome shotgun (WGS) entry which is preliminary data.</text>
</comment>
<comment type="pathway">
    <text evidence="1">Siderophore biosynthesis.</text>
</comment>